<dbReference type="AlphaFoldDB" id="A0A7W6KLY8"/>
<dbReference type="Gene3D" id="3.40.50.300">
    <property type="entry name" value="P-loop containing nucleotide triphosphate hydrolases"/>
    <property type="match status" value="1"/>
</dbReference>
<dbReference type="SUPFAM" id="SSF52540">
    <property type="entry name" value="P-loop containing nucleoside triphosphate hydrolases"/>
    <property type="match status" value="1"/>
</dbReference>
<proteinExistence type="predicted"/>
<accession>A0A7W6KLY8</accession>
<gene>
    <name evidence="2" type="ORF">GGR30_003580</name>
</gene>
<evidence type="ECO:0000313" key="3">
    <source>
        <dbReference type="Proteomes" id="UP000530571"/>
    </source>
</evidence>
<name>A0A7W6KLY8_9HYPH</name>
<reference evidence="2 3" key="1">
    <citation type="submission" date="2020-08" db="EMBL/GenBank/DDBJ databases">
        <title>Genomic Encyclopedia of Type Strains, Phase IV (KMG-IV): sequencing the most valuable type-strain genomes for metagenomic binning, comparative biology and taxonomic classification.</title>
        <authorList>
            <person name="Goeker M."/>
        </authorList>
    </citation>
    <scope>NUCLEOTIDE SEQUENCE [LARGE SCALE GENOMIC DNA]</scope>
    <source>
        <strain evidence="2 3">DSM 28101</strain>
    </source>
</reference>
<organism evidence="2 3">
    <name type="scientific">Martelella radicis</name>
    <dbReference type="NCBI Taxonomy" id="1397476"/>
    <lineage>
        <taxon>Bacteria</taxon>
        <taxon>Pseudomonadati</taxon>
        <taxon>Pseudomonadota</taxon>
        <taxon>Alphaproteobacteria</taxon>
        <taxon>Hyphomicrobiales</taxon>
        <taxon>Aurantimonadaceae</taxon>
        <taxon>Martelella</taxon>
    </lineage>
</organism>
<dbReference type="InterPro" id="IPR038727">
    <property type="entry name" value="NadR/Ttd14_AAA_dom"/>
</dbReference>
<dbReference type="RefSeq" id="WP_183488907.1">
    <property type="nucleotide sequence ID" value="NZ_JACIDZ010000013.1"/>
</dbReference>
<dbReference type="Proteomes" id="UP000530571">
    <property type="component" value="Unassembled WGS sequence"/>
</dbReference>
<protein>
    <submittedName>
        <fullName evidence="2">Putative ATPase</fullName>
    </submittedName>
</protein>
<evidence type="ECO:0000313" key="2">
    <source>
        <dbReference type="EMBL" id="MBB4123632.1"/>
    </source>
</evidence>
<dbReference type="Pfam" id="PF13521">
    <property type="entry name" value="AAA_28"/>
    <property type="match status" value="1"/>
</dbReference>
<keyword evidence="3" id="KW-1185">Reference proteome</keyword>
<feature type="domain" description="NadR/Ttd14 AAA" evidence="1">
    <location>
        <begin position="8"/>
        <end position="176"/>
    </location>
</feature>
<comment type="caution">
    <text evidence="2">The sequence shown here is derived from an EMBL/GenBank/DDBJ whole genome shotgun (WGS) entry which is preliminary data.</text>
</comment>
<dbReference type="InterPro" id="IPR027417">
    <property type="entry name" value="P-loop_NTPase"/>
</dbReference>
<dbReference type="EMBL" id="JACIDZ010000013">
    <property type="protein sequence ID" value="MBB4123632.1"/>
    <property type="molecule type" value="Genomic_DNA"/>
</dbReference>
<evidence type="ECO:0000259" key="1">
    <source>
        <dbReference type="Pfam" id="PF13521"/>
    </source>
</evidence>
<sequence>MSMRKVKVGIAGTHSTGKSTFLEQLGSVLAAEGISIGRVADLAKAARDRGFPILTEHNFESTAWIMAEGMRQEAEAALSNEAILVDRPVFDALGYLYAALEISGRSLPARQLEELRLIALAHAGDYDVLVMTQLDPSISLGPGRDKNQKFRIAAGDKIRVIAEEAALQPVILTSANGDEVLKKVLTSVRKHLAN</sequence>